<name>A0ABR7K299_9FIRM</name>
<sequence length="263" mass="30804">MKVKKLLFLVIGVNCIVLFSTVSISSLENKNLSQLQNLYFDTVDTDIKGKEMNLKKLKDINSNLDLKNNKNKVIDENEELNISYLEGENQINRISYEFKKENSDDIYLHTDYIKLKNGKLDLNLGIYLKSLKEQKDLANLINNGQKLDTIYEIYYKIAESIENDASLSIAKIKNLFKENKFVQFKDYNKENTNLKNYLIEENGYRLFIVHDTKLNKCKDVLIENEDTNKISMCYYKGNKSDIQLWKSSDNLKEQEAIFKNLMK</sequence>
<comment type="caution">
    <text evidence="1">The sequence shown here is derived from an EMBL/GenBank/DDBJ whole genome shotgun (WGS) entry which is preliminary data.</text>
</comment>
<evidence type="ECO:0000313" key="1">
    <source>
        <dbReference type="EMBL" id="MBC6003217.1"/>
    </source>
</evidence>
<proteinExistence type="predicted"/>
<dbReference type="RefSeq" id="WP_187005508.1">
    <property type="nucleotide sequence ID" value="NZ_JACRWD010000001.1"/>
</dbReference>
<dbReference type="Proteomes" id="UP000611796">
    <property type="component" value="Unassembled WGS sequence"/>
</dbReference>
<accession>A0ABR7K299</accession>
<gene>
    <name evidence="1" type="ORF">H8891_05345</name>
</gene>
<reference evidence="1 2" key="1">
    <citation type="submission" date="2020-08" db="EMBL/GenBank/DDBJ databases">
        <authorList>
            <person name="Liu C."/>
            <person name="Sun Q."/>
        </authorList>
    </citation>
    <scope>NUCLEOTIDE SEQUENCE [LARGE SCALE GENOMIC DNA]</scope>
    <source>
        <strain evidence="1 2">NSJ-45</strain>
    </source>
</reference>
<organism evidence="1 2">
    <name type="scientific">Paeniclostridium hominis</name>
    <dbReference type="NCBI Taxonomy" id="2764329"/>
    <lineage>
        <taxon>Bacteria</taxon>
        <taxon>Bacillati</taxon>
        <taxon>Bacillota</taxon>
        <taxon>Clostridia</taxon>
        <taxon>Peptostreptococcales</taxon>
        <taxon>Peptostreptococcaceae</taxon>
        <taxon>Paeniclostridium</taxon>
    </lineage>
</organism>
<dbReference type="EMBL" id="JACRWD010000001">
    <property type="protein sequence ID" value="MBC6003217.1"/>
    <property type="molecule type" value="Genomic_DNA"/>
</dbReference>
<protein>
    <submittedName>
        <fullName evidence="1">Uncharacterized protein</fullName>
    </submittedName>
</protein>
<keyword evidence="2" id="KW-1185">Reference proteome</keyword>
<evidence type="ECO:0000313" key="2">
    <source>
        <dbReference type="Proteomes" id="UP000611796"/>
    </source>
</evidence>